<name>A0A0D7B441_9AGAR</name>
<evidence type="ECO:0000259" key="1">
    <source>
        <dbReference type="SMART" id="SM01283"/>
    </source>
</evidence>
<sequence>VNVDGEIEILKAAIKEHGEAGADGKYAAKYGVLFEKTANTRTSFLSTSRSVTFDGEILMHPKDKDVYVTLLE</sequence>
<dbReference type="Pfam" id="PF14705">
    <property type="entry name" value="Costars"/>
    <property type="match status" value="1"/>
</dbReference>
<dbReference type="Gene3D" id="1.10.10.1540">
    <property type="entry name" value="Costar domain"/>
    <property type="match status" value="1"/>
</dbReference>
<dbReference type="EMBL" id="KN880644">
    <property type="protein sequence ID" value="KIY64286.1"/>
    <property type="molecule type" value="Genomic_DNA"/>
</dbReference>
<organism evidence="2 3">
    <name type="scientific">Cylindrobasidium torrendii FP15055 ss-10</name>
    <dbReference type="NCBI Taxonomy" id="1314674"/>
    <lineage>
        <taxon>Eukaryota</taxon>
        <taxon>Fungi</taxon>
        <taxon>Dikarya</taxon>
        <taxon>Basidiomycota</taxon>
        <taxon>Agaricomycotina</taxon>
        <taxon>Agaricomycetes</taxon>
        <taxon>Agaricomycetidae</taxon>
        <taxon>Agaricales</taxon>
        <taxon>Marasmiineae</taxon>
        <taxon>Physalacriaceae</taxon>
        <taxon>Cylindrobasidium</taxon>
    </lineage>
</organism>
<feature type="domain" description="Costars" evidence="1">
    <location>
        <begin position="1"/>
        <end position="71"/>
    </location>
</feature>
<dbReference type="InterPro" id="IPR038095">
    <property type="entry name" value="Costars_sf"/>
</dbReference>
<reference evidence="2 3" key="1">
    <citation type="journal article" date="2015" name="Fungal Genet. Biol.">
        <title>Evolution of novel wood decay mechanisms in Agaricales revealed by the genome sequences of Fistulina hepatica and Cylindrobasidium torrendii.</title>
        <authorList>
            <person name="Floudas D."/>
            <person name="Held B.W."/>
            <person name="Riley R."/>
            <person name="Nagy L.G."/>
            <person name="Koehler G."/>
            <person name="Ransdell A.S."/>
            <person name="Younus H."/>
            <person name="Chow J."/>
            <person name="Chiniquy J."/>
            <person name="Lipzen A."/>
            <person name="Tritt A."/>
            <person name="Sun H."/>
            <person name="Haridas S."/>
            <person name="LaButti K."/>
            <person name="Ohm R.A."/>
            <person name="Kues U."/>
            <person name="Blanchette R.A."/>
            <person name="Grigoriev I.V."/>
            <person name="Minto R.E."/>
            <person name="Hibbett D.S."/>
        </authorList>
    </citation>
    <scope>NUCLEOTIDE SEQUENCE [LARGE SCALE GENOMIC DNA]</scope>
    <source>
        <strain evidence="2 3">FP15055 ss-10</strain>
    </source>
</reference>
<dbReference type="OrthoDB" id="9871914at2759"/>
<evidence type="ECO:0000313" key="3">
    <source>
        <dbReference type="Proteomes" id="UP000054007"/>
    </source>
</evidence>
<keyword evidence="3" id="KW-1185">Reference proteome</keyword>
<feature type="non-terminal residue" evidence="2">
    <location>
        <position position="1"/>
    </location>
</feature>
<dbReference type="AlphaFoldDB" id="A0A0D7B441"/>
<accession>A0A0D7B441</accession>
<dbReference type="Proteomes" id="UP000054007">
    <property type="component" value="Unassembled WGS sequence"/>
</dbReference>
<gene>
    <name evidence="2" type="ORF">CYLTODRAFT_425359</name>
</gene>
<dbReference type="SMART" id="SM01283">
    <property type="entry name" value="Costars"/>
    <property type="match status" value="1"/>
</dbReference>
<proteinExistence type="predicted"/>
<evidence type="ECO:0000313" key="2">
    <source>
        <dbReference type="EMBL" id="KIY64286.1"/>
    </source>
</evidence>
<protein>
    <recommendedName>
        <fullName evidence="1">Costars domain-containing protein</fullName>
    </recommendedName>
</protein>
<dbReference type="InterPro" id="IPR027817">
    <property type="entry name" value="Costars_dom"/>
</dbReference>